<dbReference type="PANTHER" id="PTHR36427">
    <property type="entry name" value="54S RIBOSOMAL PROTEIN L1, MITOCHONDRIAL"/>
    <property type="match status" value="1"/>
</dbReference>
<reference evidence="5" key="2">
    <citation type="submission" date="2025-09" db="UniProtKB">
        <authorList>
            <consortium name="Ensembl"/>
        </authorList>
    </citation>
    <scope>IDENTIFICATION</scope>
</reference>
<reference evidence="5" key="1">
    <citation type="submission" date="2025-08" db="UniProtKB">
        <authorList>
            <consortium name="Ensembl"/>
        </authorList>
    </citation>
    <scope>IDENTIFICATION</scope>
</reference>
<sequence>MAVCYLRSVLSQCHRHVLKQTACRDPSLTCTIQSWTSIRFYAATAAKGRTKDDKEKKGKTKKEIKAEIEEKRKDTSRPKPYGFAAWEPTDDVYLARFYPKPLLEPETAVNLLKRYQELDFTYPKQPVYVELTLDMKLEKKKKVDQFVGYLNYPYPFTAEENKILVFTEDGDAVEIAKDNGALFAGGSELVEKVLNDDIKADFYIATPEMVPKLNSLKNKLRKKLPKSKRGTVGRDVSKMIQLVKTCHEYQVDQECLIQTKIAMLDMPCEHIIANLEALIKDTCSHKPLNFGPFVEKLLISSASSEALYLDFKKFLPQQPENESD</sequence>
<dbReference type="GO" id="GO:0005840">
    <property type="term" value="C:ribosome"/>
    <property type="evidence" value="ECO:0007669"/>
    <property type="project" value="UniProtKB-KW"/>
</dbReference>
<accession>A0A8C5LZR4</accession>
<name>A0A8C5LZR4_9ANUR</name>
<comment type="similarity">
    <text evidence="1">Belongs to the universal ribosomal protein uL1 family.</text>
</comment>
<evidence type="ECO:0000256" key="1">
    <source>
        <dbReference type="ARBA" id="ARBA00010531"/>
    </source>
</evidence>
<protein>
    <submittedName>
        <fullName evidence="5">Mitochondrial ribosomal protein L1</fullName>
    </submittedName>
</protein>
<evidence type="ECO:0000256" key="2">
    <source>
        <dbReference type="ARBA" id="ARBA00022980"/>
    </source>
</evidence>
<dbReference type="InterPro" id="IPR023674">
    <property type="entry name" value="Ribosomal_uL1-like"/>
</dbReference>
<dbReference type="SUPFAM" id="SSF56808">
    <property type="entry name" value="Ribosomal protein L1"/>
    <property type="match status" value="1"/>
</dbReference>
<proteinExistence type="inferred from homology"/>
<dbReference type="Pfam" id="PF00687">
    <property type="entry name" value="Ribosomal_L1"/>
    <property type="match status" value="1"/>
</dbReference>
<dbReference type="InterPro" id="IPR016095">
    <property type="entry name" value="Ribosomal_uL1_3-a/b-sand"/>
</dbReference>
<dbReference type="Proteomes" id="UP000694569">
    <property type="component" value="Unplaced"/>
</dbReference>
<dbReference type="GeneTree" id="ENSGT00940000162168"/>
<dbReference type="GO" id="GO:1990904">
    <property type="term" value="C:ribonucleoprotein complex"/>
    <property type="evidence" value="ECO:0007669"/>
    <property type="project" value="UniProtKB-KW"/>
</dbReference>
<evidence type="ECO:0000256" key="3">
    <source>
        <dbReference type="ARBA" id="ARBA00023274"/>
    </source>
</evidence>
<evidence type="ECO:0000313" key="5">
    <source>
        <dbReference type="Ensembl" id="ENSLLEP00000004558.1"/>
    </source>
</evidence>
<dbReference type="AlphaFoldDB" id="A0A8C5LZR4"/>
<dbReference type="Gene3D" id="3.30.190.20">
    <property type="match status" value="1"/>
</dbReference>
<feature type="region of interest" description="Disordered" evidence="4">
    <location>
        <begin position="51"/>
        <end position="76"/>
    </location>
</feature>
<keyword evidence="3" id="KW-0687">Ribonucleoprotein</keyword>
<organism evidence="5 6">
    <name type="scientific">Leptobrachium leishanense</name>
    <name type="common">Leishan spiny toad</name>
    <dbReference type="NCBI Taxonomy" id="445787"/>
    <lineage>
        <taxon>Eukaryota</taxon>
        <taxon>Metazoa</taxon>
        <taxon>Chordata</taxon>
        <taxon>Craniata</taxon>
        <taxon>Vertebrata</taxon>
        <taxon>Euteleostomi</taxon>
        <taxon>Amphibia</taxon>
        <taxon>Batrachia</taxon>
        <taxon>Anura</taxon>
        <taxon>Pelobatoidea</taxon>
        <taxon>Megophryidae</taxon>
        <taxon>Leptobrachium</taxon>
    </lineage>
</organism>
<keyword evidence="6" id="KW-1185">Reference proteome</keyword>
<evidence type="ECO:0000256" key="4">
    <source>
        <dbReference type="SAM" id="MobiDB-lite"/>
    </source>
</evidence>
<dbReference type="Gene3D" id="3.40.50.790">
    <property type="match status" value="1"/>
</dbReference>
<dbReference type="PANTHER" id="PTHR36427:SF3">
    <property type="entry name" value="LARGE RIBOSOMAL SUBUNIT PROTEIN UL1M"/>
    <property type="match status" value="1"/>
</dbReference>
<dbReference type="InterPro" id="IPR028364">
    <property type="entry name" value="Ribosomal_uL1/biogenesis"/>
</dbReference>
<keyword evidence="2" id="KW-0689">Ribosomal protein</keyword>
<dbReference type="OrthoDB" id="1747252at2759"/>
<dbReference type="Ensembl" id="ENSLLET00000004765.1">
    <property type="protein sequence ID" value="ENSLLEP00000004558.1"/>
    <property type="gene ID" value="ENSLLEG00000002925.1"/>
</dbReference>
<gene>
    <name evidence="5" type="primary">MRPL1</name>
</gene>
<evidence type="ECO:0000313" key="6">
    <source>
        <dbReference type="Proteomes" id="UP000694569"/>
    </source>
</evidence>